<evidence type="ECO:0000256" key="5">
    <source>
        <dbReference type="ARBA" id="ARBA00022491"/>
    </source>
</evidence>
<dbReference type="InterPro" id="IPR036390">
    <property type="entry name" value="WH_DNA-bd_sf"/>
</dbReference>
<dbReference type="GO" id="GO:0005737">
    <property type="term" value="C:cytoplasm"/>
    <property type="evidence" value="ECO:0007669"/>
    <property type="project" value="UniProtKB-SubCell"/>
</dbReference>
<dbReference type="GO" id="GO:0003700">
    <property type="term" value="F:DNA-binding transcription factor activity"/>
    <property type="evidence" value="ECO:0007669"/>
    <property type="project" value="InterPro"/>
</dbReference>
<dbReference type="AlphaFoldDB" id="A0A6N2ZRM2"/>
<reference evidence="13" key="1">
    <citation type="submission" date="2019-11" db="EMBL/GenBank/DDBJ databases">
        <authorList>
            <person name="Feng L."/>
        </authorList>
    </citation>
    <scope>NUCLEOTIDE SEQUENCE</scope>
    <source>
        <strain evidence="13">CaerofaciensLFYP39</strain>
    </source>
</reference>
<dbReference type="InterPro" id="IPR022689">
    <property type="entry name" value="Iron_dep_repressor"/>
</dbReference>
<keyword evidence="8" id="KW-0010">Activator</keyword>
<dbReference type="Pfam" id="PF01325">
    <property type="entry name" value="Fe_dep_repress"/>
    <property type="match status" value="1"/>
</dbReference>
<accession>A0A6N2ZRM2</accession>
<dbReference type="InterPro" id="IPR036388">
    <property type="entry name" value="WH-like_DNA-bd_sf"/>
</dbReference>
<dbReference type="Gene3D" id="1.10.10.10">
    <property type="entry name" value="Winged helix-like DNA-binding domain superfamily/Winged helix DNA-binding domain"/>
    <property type="match status" value="1"/>
</dbReference>
<evidence type="ECO:0000256" key="6">
    <source>
        <dbReference type="ARBA" id="ARBA00023015"/>
    </source>
</evidence>
<evidence type="ECO:0000313" key="13">
    <source>
        <dbReference type="EMBL" id="VYT80510.1"/>
    </source>
</evidence>
<dbReference type="SUPFAM" id="SSF46785">
    <property type="entry name" value="Winged helix' DNA-binding domain"/>
    <property type="match status" value="1"/>
</dbReference>
<proteinExistence type="inferred from homology"/>
<comment type="subcellular location">
    <subcellularLocation>
        <location evidence="1">Cytoplasm</location>
    </subcellularLocation>
</comment>
<dbReference type="Pfam" id="PF02742">
    <property type="entry name" value="Fe_dep_repr_C"/>
    <property type="match status" value="1"/>
</dbReference>
<dbReference type="InterPro" id="IPR022687">
    <property type="entry name" value="HTH_DTXR"/>
</dbReference>
<dbReference type="PANTHER" id="PTHR33238:SF11">
    <property type="entry name" value="TRANSCRIPTIONAL REGULATOR MNTR"/>
    <property type="match status" value="1"/>
</dbReference>
<dbReference type="PANTHER" id="PTHR33238">
    <property type="entry name" value="IRON (METAL) DEPENDENT REPRESSOR, DTXR FAMILY"/>
    <property type="match status" value="1"/>
</dbReference>
<comment type="subunit">
    <text evidence="3">Homodimer.</text>
</comment>
<keyword evidence="6" id="KW-0805">Transcription regulation</keyword>
<name>A0A6N2ZRM2_9ACTN</name>
<evidence type="ECO:0000256" key="2">
    <source>
        <dbReference type="ARBA" id="ARBA00007871"/>
    </source>
</evidence>
<feature type="domain" description="HTH dtxR-type" evidence="12">
    <location>
        <begin position="1"/>
        <end position="63"/>
    </location>
</feature>
<evidence type="ECO:0000256" key="10">
    <source>
        <dbReference type="ARBA" id="ARBA00023211"/>
    </source>
</evidence>
<keyword evidence="5" id="KW-0678">Repressor</keyword>
<keyword evidence="4" id="KW-0963">Cytoplasm</keyword>
<dbReference type="InterPro" id="IPR036421">
    <property type="entry name" value="Fe_dep_repressor_sf"/>
</dbReference>
<evidence type="ECO:0000256" key="11">
    <source>
        <dbReference type="ARBA" id="ARBA00032593"/>
    </source>
</evidence>
<dbReference type="PROSITE" id="PS50944">
    <property type="entry name" value="HTH_DTXR"/>
    <property type="match status" value="1"/>
</dbReference>
<dbReference type="GO" id="GO:0046914">
    <property type="term" value="F:transition metal ion binding"/>
    <property type="evidence" value="ECO:0007669"/>
    <property type="project" value="InterPro"/>
</dbReference>
<dbReference type="SMART" id="SM00529">
    <property type="entry name" value="HTH_DTXR"/>
    <property type="match status" value="1"/>
</dbReference>
<gene>
    <name evidence="13" type="primary">mntR_2</name>
    <name evidence="13" type="ORF">CALFYP39_00637</name>
</gene>
<evidence type="ECO:0000256" key="7">
    <source>
        <dbReference type="ARBA" id="ARBA00023125"/>
    </source>
</evidence>
<dbReference type="GO" id="GO:0046983">
    <property type="term" value="F:protein dimerization activity"/>
    <property type="evidence" value="ECO:0007669"/>
    <property type="project" value="InterPro"/>
</dbReference>
<dbReference type="Gene3D" id="1.10.60.10">
    <property type="entry name" value="Iron dependent repressor, metal binding and dimerisation domain"/>
    <property type="match status" value="1"/>
</dbReference>
<evidence type="ECO:0000256" key="4">
    <source>
        <dbReference type="ARBA" id="ARBA00022490"/>
    </source>
</evidence>
<comment type="similarity">
    <text evidence="2">Belongs to the DtxR/MntR family.</text>
</comment>
<evidence type="ECO:0000256" key="1">
    <source>
        <dbReference type="ARBA" id="ARBA00004496"/>
    </source>
</evidence>
<sequence>MRTTESSEDYLEAILRIRSERGSCHNVDIACLLGYSKASVTKALAGLSAAGLAEVVARDVRLTPEGERIARRTLGRHRFFEGLLLEAGVDGKTASREACRMEHCLSEGSFEKLVALLGEGAAGKP</sequence>
<organism evidence="13">
    <name type="scientific">Collinsella aerofaciens</name>
    <dbReference type="NCBI Taxonomy" id="74426"/>
    <lineage>
        <taxon>Bacteria</taxon>
        <taxon>Bacillati</taxon>
        <taxon>Actinomycetota</taxon>
        <taxon>Coriobacteriia</taxon>
        <taxon>Coriobacteriales</taxon>
        <taxon>Coriobacteriaceae</taxon>
        <taxon>Collinsella</taxon>
    </lineage>
</organism>
<evidence type="ECO:0000259" key="12">
    <source>
        <dbReference type="PROSITE" id="PS50944"/>
    </source>
</evidence>
<dbReference type="RefSeq" id="WP_156597874.1">
    <property type="nucleotide sequence ID" value="NZ_CACRTW010000006.1"/>
</dbReference>
<evidence type="ECO:0000256" key="9">
    <source>
        <dbReference type="ARBA" id="ARBA00023163"/>
    </source>
</evidence>
<dbReference type="InterPro" id="IPR050536">
    <property type="entry name" value="DtxR_MntR_Metal-Reg"/>
</dbReference>
<evidence type="ECO:0000256" key="3">
    <source>
        <dbReference type="ARBA" id="ARBA00011738"/>
    </source>
</evidence>
<dbReference type="SUPFAM" id="SSF47979">
    <property type="entry name" value="Iron-dependent repressor protein, dimerization domain"/>
    <property type="match status" value="1"/>
</dbReference>
<evidence type="ECO:0000256" key="8">
    <source>
        <dbReference type="ARBA" id="ARBA00023159"/>
    </source>
</evidence>
<dbReference type="GO" id="GO:0003677">
    <property type="term" value="F:DNA binding"/>
    <property type="evidence" value="ECO:0007669"/>
    <property type="project" value="UniProtKB-KW"/>
</dbReference>
<protein>
    <recommendedName>
        <fullName evidence="11">Manganese transport regulator</fullName>
    </recommendedName>
</protein>
<keyword evidence="7" id="KW-0238">DNA-binding</keyword>
<dbReference type="EMBL" id="CACRTW010000006">
    <property type="protein sequence ID" value="VYT80510.1"/>
    <property type="molecule type" value="Genomic_DNA"/>
</dbReference>
<keyword evidence="9" id="KW-0804">Transcription</keyword>
<keyword evidence="10" id="KW-0464">Manganese</keyword>
<dbReference type="InterPro" id="IPR001367">
    <property type="entry name" value="Fe_dep_repressor"/>
</dbReference>